<feature type="transmembrane region" description="Helical" evidence="1">
    <location>
        <begin position="73"/>
        <end position="93"/>
    </location>
</feature>
<keyword evidence="1" id="KW-0472">Membrane</keyword>
<comment type="caution">
    <text evidence="2">The sequence shown here is derived from an EMBL/GenBank/DDBJ whole genome shotgun (WGS) entry which is preliminary data.</text>
</comment>
<keyword evidence="1" id="KW-1133">Transmembrane helix</keyword>
<evidence type="ECO:0000313" key="2">
    <source>
        <dbReference type="EMBL" id="PIR43936.1"/>
    </source>
</evidence>
<protein>
    <submittedName>
        <fullName evidence="2">Uncharacterized protein</fullName>
    </submittedName>
</protein>
<dbReference type="Proteomes" id="UP000230214">
    <property type="component" value="Unassembled WGS sequence"/>
</dbReference>
<proteinExistence type="predicted"/>
<evidence type="ECO:0000256" key="1">
    <source>
        <dbReference type="SAM" id="Phobius"/>
    </source>
</evidence>
<dbReference type="AlphaFoldDB" id="A0A2H0RC37"/>
<accession>A0A2H0RC37</accession>
<reference evidence="2 3" key="1">
    <citation type="submission" date="2017-09" db="EMBL/GenBank/DDBJ databases">
        <title>Depth-based differentiation of microbial function through sediment-hosted aquifers and enrichment of novel symbionts in the deep terrestrial subsurface.</title>
        <authorList>
            <person name="Probst A.J."/>
            <person name="Ladd B."/>
            <person name="Jarett J.K."/>
            <person name="Geller-Mcgrath D.E."/>
            <person name="Sieber C.M."/>
            <person name="Emerson J.B."/>
            <person name="Anantharaman K."/>
            <person name="Thomas B.C."/>
            <person name="Malmstrom R."/>
            <person name="Stieglmeier M."/>
            <person name="Klingl A."/>
            <person name="Woyke T."/>
            <person name="Ryan C.M."/>
            <person name="Banfield J.F."/>
        </authorList>
    </citation>
    <scope>NUCLEOTIDE SEQUENCE [LARGE SCALE GENOMIC DNA]</scope>
    <source>
        <strain evidence="2">CG10_big_fil_rev_8_21_14_0_10_32_10</strain>
    </source>
</reference>
<keyword evidence="1" id="KW-0812">Transmembrane</keyword>
<gene>
    <name evidence="2" type="ORF">COV24_00035</name>
</gene>
<sequence length="423" mass="48354">MDFKEFIKNPSKLIWDYIDKISGKKTQEEEYNSNSSQNKMSLGDAVLPKTSSNIFSTFIKKDWSWLFKGKVGLFLKITIPLILILLIIQPFFIPKNVPVTPTPPVVDPGDILIKPDFEDMNYINGVENEGTFLIYSPKINQINEFGVRGILLSSIPTPSSDNSFYFPVNKETYLFYTVSTLYLHFPYIEIQNEGTSQEVSVKKEKNVPLVDNIENLNKITNLHKTAEGNIAFTLKKQVPTEVSNEITSGSNSLSPSPSPTVAEPESVIEKVDEKMFFYTYSPTGELLKEYEIPDSSTSDYTYFAGEVFFIRAEGTNHYLVKLNNNNEEIYKQDMGEYMPYKIRIVNSTRFLILFKNPSDSSMFFVKMLDSGNLTVFQFTPKEEVLKMFEVTSFTFEENTKETLLVGSKVAKLFDQTGNQLWIH</sequence>
<name>A0A2H0RC37_UNCKA</name>
<dbReference type="EMBL" id="PCXU01000001">
    <property type="protein sequence ID" value="PIR43936.1"/>
    <property type="molecule type" value="Genomic_DNA"/>
</dbReference>
<evidence type="ECO:0000313" key="3">
    <source>
        <dbReference type="Proteomes" id="UP000230214"/>
    </source>
</evidence>
<organism evidence="2 3">
    <name type="scientific">candidate division WWE3 bacterium CG10_big_fil_rev_8_21_14_0_10_32_10</name>
    <dbReference type="NCBI Taxonomy" id="1975090"/>
    <lineage>
        <taxon>Bacteria</taxon>
        <taxon>Katanobacteria</taxon>
    </lineage>
</organism>